<keyword evidence="1" id="KW-0560">Oxidoreductase</keyword>
<dbReference type="PANTHER" id="PTHR43476:SF4">
    <property type="entry name" value="BLR0106 PROTEIN"/>
    <property type="match status" value="1"/>
</dbReference>
<dbReference type="PRINTS" id="PR00420">
    <property type="entry name" value="RNGMNOXGNASE"/>
</dbReference>
<dbReference type="Proteomes" id="UP001500936">
    <property type="component" value="Unassembled WGS sequence"/>
</dbReference>
<name>A0ABP8JRJ9_9BACT</name>
<proteinExistence type="predicted"/>
<dbReference type="RefSeq" id="WP_345262915.1">
    <property type="nucleotide sequence ID" value="NZ_BAABHB010000001.1"/>
</dbReference>
<dbReference type="InterPro" id="IPR002938">
    <property type="entry name" value="FAD-bd"/>
</dbReference>
<organism evidence="4 5">
    <name type="scientific">Nibrella viscosa</name>
    <dbReference type="NCBI Taxonomy" id="1084524"/>
    <lineage>
        <taxon>Bacteria</taxon>
        <taxon>Pseudomonadati</taxon>
        <taxon>Bacteroidota</taxon>
        <taxon>Cytophagia</taxon>
        <taxon>Cytophagales</taxon>
        <taxon>Spirosomataceae</taxon>
        <taxon>Nibrella</taxon>
    </lineage>
</organism>
<protein>
    <submittedName>
        <fullName evidence="4">4-hydroxybenzoate 3-monooxygenase</fullName>
    </submittedName>
</protein>
<dbReference type="NCBIfam" id="NF006091">
    <property type="entry name" value="PRK08243.1"/>
    <property type="match status" value="1"/>
</dbReference>
<comment type="caution">
    <text evidence="4">The sequence shown here is derived from an EMBL/GenBank/DDBJ whole genome shotgun (WGS) entry which is preliminary data.</text>
</comment>
<dbReference type="Gene3D" id="3.50.50.60">
    <property type="entry name" value="FAD/NAD(P)-binding domain"/>
    <property type="match status" value="1"/>
</dbReference>
<keyword evidence="2" id="KW-0520">NAD</keyword>
<evidence type="ECO:0000313" key="4">
    <source>
        <dbReference type="EMBL" id="GAA4395004.1"/>
    </source>
</evidence>
<evidence type="ECO:0000259" key="3">
    <source>
        <dbReference type="Pfam" id="PF01494"/>
    </source>
</evidence>
<dbReference type="Gene3D" id="3.30.9.10">
    <property type="entry name" value="D-Amino Acid Oxidase, subunit A, domain 2"/>
    <property type="match status" value="1"/>
</dbReference>
<feature type="domain" description="FAD-binding" evidence="3">
    <location>
        <begin position="5"/>
        <end position="345"/>
    </location>
</feature>
<evidence type="ECO:0000313" key="5">
    <source>
        <dbReference type="Proteomes" id="UP001500936"/>
    </source>
</evidence>
<sequence length="401" mass="45210">MKQIRTQVGIIGAGPAGLTLAHWLKQQGIESVIIEHRSREYVQARVRAGLLEQNTVDILKDLGLAGRLVREGHTHHGVYLSFDGERIRVPFDQHTGGRHITIYGQQEVVKDLTDAWLSAGETILFEAPARQIAAFDTNQPKIYFEQEGEEGVIACDFVAACDGFHGIGRKTLPTNTYNEYSITYPFSWLGILANVAPSSDELIYAYHERGFALHSLRSSTVSRLYIQVENDDHVDNWSDDQIWEELSVRLGTPGWELKSGPIFEKSITPMRSYLIDNMQAGRLFLAGDAAHIVPPTGGKGLNLAIADVKHLVDGFVDYYRHNSCRGLEQYTQTALRRIWRAQDFSNFMTTLFHKQAEHGSFQYRLQRAKFDYIRMSDAYAATIAENYVGLPFDAFTPLPTP</sequence>
<reference evidence="5" key="1">
    <citation type="journal article" date="2019" name="Int. J. Syst. Evol. Microbiol.">
        <title>The Global Catalogue of Microorganisms (GCM) 10K type strain sequencing project: providing services to taxonomists for standard genome sequencing and annotation.</title>
        <authorList>
            <consortium name="The Broad Institute Genomics Platform"/>
            <consortium name="The Broad Institute Genome Sequencing Center for Infectious Disease"/>
            <person name="Wu L."/>
            <person name="Ma J."/>
        </authorList>
    </citation>
    <scope>NUCLEOTIDE SEQUENCE [LARGE SCALE GENOMIC DNA]</scope>
    <source>
        <strain evidence="5">JCM 17925</strain>
    </source>
</reference>
<dbReference type="PANTHER" id="PTHR43476">
    <property type="entry name" value="3-(3-HYDROXY-PHENYL)PROPIONATE/3-HYDROXYCINNAMIC ACID HYDROXYLASE"/>
    <property type="match status" value="1"/>
</dbReference>
<dbReference type="SUPFAM" id="SSF54373">
    <property type="entry name" value="FAD-linked reductases, C-terminal domain"/>
    <property type="match status" value="1"/>
</dbReference>
<gene>
    <name evidence="4" type="ORF">GCM10023187_01420</name>
</gene>
<evidence type="ECO:0000256" key="2">
    <source>
        <dbReference type="ARBA" id="ARBA00023027"/>
    </source>
</evidence>
<dbReference type="EMBL" id="BAABHB010000001">
    <property type="protein sequence ID" value="GAA4395004.1"/>
    <property type="molecule type" value="Genomic_DNA"/>
</dbReference>
<dbReference type="InterPro" id="IPR050631">
    <property type="entry name" value="PheA/TfdB_FAD_monoxygenase"/>
</dbReference>
<evidence type="ECO:0000256" key="1">
    <source>
        <dbReference type="ARBA" id="ARBA00023002"/>
    </source>
</evidence>
<accession>A0ABP8JRJ9</accession>
<dbReference type="Pfam" id="PF01494">
    <property type="entry name" value="FAD_binding_3"/>
    <property type="match status" value="1"/>
</dbReference>
<dbReference type="InterPro" id="IPR036188">
    <property type="entry name" value="FAD/NAD-bd_sf"/>
</dbReference>
<keyword evidence="5" id="KW-1185">Reference proteome</keyword>
<dbReference type="SUPFAM" id="SSF51905">
    <property type="entry name" value="FAD/NAD(P)-binding domain"/>
    <property type="match status" value="1"/>
</dbReference>